<dbReference type="PANTHER" id="PTHR19367">
    <property type="entry name" value="T-CELL RECEPTOR ALPHA CHAIN V REGION"/>
    <property type="match status" value="1"/>
</dbReference>
<dbReference type="InterPro" id="IPR003599">
    <property type="entry name" value="Ig_sub"/>
</dbReference>
<feature type="signal peptide" evidence="6">
    <location>
        <begin position="1"/>
        <end position="21"/>
    </location>
</feature>
<evidence type="ECO:0000256" key="2">
    <source>
        <dbReference type="ARBA" id="ARBA00023130"/>
    </source>
</evidence>
<sequence>FSPLVSLIDCFICYSVCGVLGDSVRPLDLKIFSEQGKNVSLSCSYSTSFSLEYYLYWYLQFPFREPEYILYKSNKNSYSHSADFAKNRFVSEVNSNYTTLTITDLKPEDSATYHCALQRAQCDRAKQSSYTNLRMEKNRTSSNSALTFPFQFTRCQCFAFTDQTLSSKV</sequence>
<name>A0A6I8PT73_XENTR</name>
<dbReference type="CDD" id="cd00099">
    <property type="entry name" value="IgV"/>
    <property type="match status" value="1"/>
</dbReference>
<dbReference type="Gene3D" id="2.60.40.10">
    <property type="entry name" value="Immunoglobulins"/>
    <property type="match status" value="1"/>
</dbReference>
<reference evidence="8" key="2">
    <citation type="submission" date="2020-05" db="UniProtKB">
        <authorList>
            <consortium name="Ensembl"/>
        </authorList>
    </citation>
    <scope>IDENTIFICATION</scope>
</reference>
<organism evidence="8">
    <name type="scientific">Xenopus tropicalis</name>
    <name type="common">Western clawed frog</name>
    <name type="synonym">Silurana tropicalis</name>
    <dbReference type="NCBI Taxonomy" id="8364"/>
    <lineage>
        <taxon>Eukaryota</taxon>
        <taxon>Metazoa</taxon>
        <taxon>Chordata</taxon>
        <taxon>Craniata</taxon>
        <taxon>Vertebrata</taxon>
        <taxon>Euteleostomi</taxon>
        <taxon>Amphibia</taxon>
        <taxon>Batrachia</taxon>
        <taxon>Anura</taxon>
        <taxon>Pipoidea</taxon>
        <taxon>Pipidae</taxon>
        <taxon>Xenopodinae</taxon>
        <taxon>Xenopus</taxon>
        <taxon>Silurana</taxon>
    </lineage>
</organism>
<evidence type="ECO:0000256" key="1">
    <source>
        <dbReference type="ARBA" id="ARBA00022729"/>
    </source>
</evidence>
<dbReference type="Pfam" id="PF07686">
    <property type="entry name" value="V-set"/>
    <property type="match status" value="1"/>
</dbReference>
<dbReference type="SMART" id="SM00409">
    <property type="entry name" value="IG"/>
    <property type="match status" value="1"/>
</dbReference>
<evidence type="ECO:0000259" key="7">
    <source>
        <dbReference type="PROSITE" id="PS50835"/>
    </source>
</evidence>
<keyword evidence="5" id="KW-1279">T cell receptor</keyword>
<evidence type="ECO:0000313" key="8">
    <source>
        <dbReference type="Ensembl" id="ENSXETP00000061714"/>
    </source>
</evidence>
<protein>
    <recommendedName>
        <fullName evidence="7">Ig-like domain-containing protein</fullName>
    </recommendedName>
</protein>
<dbReference type="PANTHER" id="PTHR19367:SF18">
    <property type="entry name" value="T CELL RECEPTOR ALPHA VARIABLE 16"/>
    <property type="match status" value="1"/>
</dbReference>
<reference evidence="8" key="1">
    <citation type="journal article" date="2010" name="Science">
        <title>The genome of the Western clawed frog Xenopus tropicalis.</title>
        <authorList>
            <person name="Hellsten U."/>
            <person name="Harland R.M."/>
            <person name="Gilchrist M.J."/>
            <person name="Hendrix D."/>
            <person name="Jurka J."/>
            <person name="Kapitonov V."/>
            <person name="Ovcharenko I."/>
            <person name="Putnam N.H."/>
            <person name="Shu S."/>
            <person name="Taher L."/>
            <person name="Blitz I.L."/>
            <person name="Blumberg B."/>
            <person name="Dichmann D.S."/>
            <person name="Dubchak I."/>
            <person name="Amaya E."/>
            <person name="Detter J.C."/>
            <person name="Fletcher R."/>
            <person name="Gerhard D.S."/>
            <person name="Goodstein D."/>
            <person name="Graves T."/>
            <person name="Grigoriev I.V."/>
            <person name="Grimwood J."/>
            <person name="Kawashima T."/>
            <person name="Lindquist E."/>
            <person name="Lucas S.M."/>
            <person name="Mead P.E."/>
            <person name="Mitros T."/>
            <person name="Ogino H."/>
            <person name="Ohta Y."/>
            <person name="Poliakov A.V."/>
            <person name="Pollet N."/>
            <person name="Robert J."/>
            <person name="Salamov A."/>
            <person name="Sater A.K."/>
            <person name="Schmutz J."/>
            <person name="Terry A."/>
            <person name="Vize P.D."/>
            <person name="Warren W.C."/>
            <person name="Wells D."/>
            <person name="Wills A."/>
            <person name="Wilson R.K."/>
            <person name="Zimmerman L.B."/>
            <person name="Zorn A.M."/>
            <person name="Grainger R."/>
            <person name="Grammer T."/>
            <person name="Khokha M.K."/>
            <person name="Richardson P.M."/>
            <person name="Rokhsar D.S."/>
        </authorList>
    </citation>
    <scope>NUCLEOTIDE SEQUENCE [LARGE SCALE GENOMIC DNA]</scope>
    <source>
        <strain evidence="8">Nigerian</strain>
    </source>
</reference>
<keyword evidence="2" id="KW-1064">Adaptive immunity</keyword>
<dbReference type="InterPro" id="IPR013106">
    <property type="entry name" value="Ig_V-set"/>
</dbReference>
<accession>A0A6I8PT73</accession>
<evidence type="ECO:0000256" key="4">
    <source>
        <dbReference type="ARBA" id="ARBA00023319"/>
    </source>
</evidence>
<evidence type="ECO:0000256" key="6">
    <source>
        <dbReference type="SAM" id="SignalP"/>
    </source>
</evidence>
<feature type="chain" id="PRO_5031419105" description="Ig-like domain-containing protein" evidence="6">
    <location>
        <begin position="22"/>
        <end position="169"/>
    </location>
</feature>
<evidence type="ECO:0000256" key="3">
    <source>
        <dbReference type="ARBA" id="ARBA00023170"/>
    </source>
</evidence>
<keyword evidence="4" id="KW-0393">Immunoglobulin domain</keyword>
<proteinExistence type="predicted"/>
<keyword evidence="1 6" id="KW-0732">Signal</keyword>
<keyword evidence="5" id="KW-0391">Immunity</keyword>
<dbReference type="PROSITE" id="PS50835">
    <property type="entry name" value="IG_LIKE"/>
    <property type="match status" value="1"/>
</dbReference>
<feature type="domain" description="Ig-like" evidence="7">
    <location>
        <begin position="26"/>
        <end position="131"/>
    </location>
</feature>
<dbReference type="InterPro" id="IPR036179">
    <property type="entry name" value="Ig-like_dom_sf"/>
</dbReference>
<dbReference type="Bgee" id="ENSXETG00000034105">
    <property type="expression patterns" value="Expressed in testis and 1 other cell type or tissue"/>
</dbReference>
<dbReference type="Ensembl" id="ENSXETT00000063874">
    <property type="protein sequence ID" value="ENSXETP00000061714"/>
    <property type="gene ID" value="ENSXETG00000034105"/>
</dbReference>
<dbReference type="GO" id="GO:0002250">
    <property type="term" value="P:adaptive immune response"/>
    <property type="evidence" value="ECO:0007669"/>
    <property type="project" value="UniProtKB-KW"/>
</dbReference>
<dbReference type="SUPFAM" id="SSF48726">
    <property type="entry name" value="Immunoglobulin"/>
    <property type="match status" value="1"/>
</dbReference>
<dbReference type="InterPro" id="IPR051287">
    <property type="entry name" value="TCR_variable_region"/>
</dbReference>
<dbReference type="SMART" id="SM00406">
    <property type="entry name" value="IGv"/>
    <property type="match status" value="1"/>
</dbReference>
<dbReference type="GeneTree" id="ENSGT00830000128446"/>
<keyword evidence="3" id="KW-0675">Receptor</keyword>
<dbReference type="GO" id="GO:0042101">
    <property type="term" value="C:T cell receptor complex"/>
    <property type="evidence" value="ECO:0007669"/>
    <property type="project" value="UniProtKB-KW"/>
</dbReference>
<dbReference type="AlphaFoldDB" id="A0A6I8PT73"/>
<dbReference type="InParanoid" id="A0A6I8PT73"/>
<dbReference type="InterPro" id="IPR007110">
    <property type="entry name" value="Ig-like_dom"/>
</dbReference>
<evidence type="ECO:0000256" key="5">
    <source>
        <dbReference type="ARBA" id="ARBA00043266"/>
    </source>
</evidence>
<dbReference type="InterPro" id="IPR013783">
    <property type="entry name" value="Ig-like_fold"/>
</dbReference>